<keyword evidence="1" id="KW-0106">Calcium</keyword>
<dbReference type="Gene3D" id="3.30.70.20">
    <property type="match status" value="1"/>
</dbReference>
<keyword evidence="4" id="KW-0732">Signal</keyword>
<feature type="domain" description="4Fe-4S ferredoxin-type" evidence="6">
    <location>
        <begin position="74"/>
        <end position="103"/>
    </location>
</feature>
<evidence type="ECO:0000256" key="3">
    <source>
        <dbReference type="SAM" id="Phobius"/>
    </source>
</evidence>
<dbReference type="PROSITE" id="PS51379">
    <property type="entry name" value="4FE4S_FER_2"/>
    <property type="match status" value="1"/>
</dbReference>
<feature type="signal peptide" evidence="4">
    <location>
        <begin position="1"/>
        <end position="23"/>
    </location>
</feature>
<evidence type="ECO:0000259" key="5">
    <source>
        <dbReference type="PROSITE" id="PS50222"/>
    </source>
</evidence>
<dbReference type="Pfam" id="PF13202">
    <property type="entry name" value="EF-hand_5"/>
    <property type="match status" value="2"/>
</dbReference>
<evidence type="ECO:0008006" key="8">
    <source>
        <dbReference type="Google" id="ProtNLM"/>
    </source>
</evidence>
<feature type="domain" description="EF-hand" evidence="5">
    <location>
        <begin position="278"/>
        <end position="306"/>
    </location>
</feature>
<feature type="transmembrane region" description="Helical" evidence="3">
    <location>
        <begin position="502"/>
        <end position="519"/>
    </location>
</feature>
<dbReference type="PROSITE" id="PS00018">
    <property type="entry name" value="EF_HAND_1"/>
    <property type="match status" value="1"/>
</dbReference>
<keyword evidence="3" id="KW-0472">Membrane</keyword>
<feature type="transmembrane region" description="Helical" evidence="3">
    <location>
        <begin position="477"/>
        <end position="496"/>
    </location>
</feature>
<dbReference type="AlphaFoldDB" id="A0A7S4KAG0"/>
<protein>
    <recommendedName>
        <fullName evidence="8">Calmodulin</fullName>
    </recommendedName>
</protein>
<keyword evidence="3" id="KW-1133">Transmembrane helix</keyword>
<evidence type="ECO:0000256" key="2">
    <source>
        <dbReference type="SAM" id="MobiDB-lite"/>
    </source>
</evidence>
<dbReference type="InterPro" id="IPR018247">
    <property type="entry name" value="EF_Hand_1_Ca_BS"/>
</dbReference>
<dbReference type="InterPro" id="IPR011992">
    <property type="entry name" value="EF-hand-dom_pair"/>
</dbReference>
<dbReference type="Pfam" id="PF13370">
    <property type="entry name" value="Fer4_13"/>
    <property type="match status" value="1"/>
</dbReference>
<dbReference type="Gene3D" id="1.10.238.10">
    <property type="entry name" value="EF-hand"/>
    <property type="match status" value="1"/>
</dbReference>
<dbReference type="InterPro" id="IPR002048">
    <property type="entry name" value="EF_hand_dom"/>
</dbReference>
<proteinExistence type="predicted"/>
<dbReference type="InterPro" id="IPR017896">
    <property type="entry name" value="4Fe4S_Fe-S-bd"/>
</dbReference>
<reference evidence="7" key="1">
    <citation type="submission" date="2021-01" db="EMBL/GenBank/DDBJ databases">
        <authorList>
            <person name="Corre E."/>
            <person name="Pelletier E."/>
            <person name="Niang G."/>
            <person name="Scheremetjew M."/>
            <person name="Finn R."/>
            <person name="Kale V."/>
            <person name="Holt S."/>
            <person name="Cochrane G."/>
            <person name="Meng A."/>
            <person name="Brown T."/>
            <person name="Cohen L."/>
        </authorList>
    </citation>
    <scope>NUCLEOTIDE SEQUENCE</scope>
    <source>
        <strain evidence="7">Isolate 1302-5</strain>
    </source>
</reference>
<evidence type="ECO:0000256" key="1">
    <source>
        <dbReference type="ARBA" id="ARBA00022837"/>
    </source>
</evidence>
<dbReference type="PANTHER" id="PTHR44579">
    <property type="entry name" value="OS01G0730500 PROTEIN"/>
    <property type="match status" value="1"/>
</dbReference>
<dbReference type="GO" id="GO:0005509">
    <property type="term" value="F:calcium ion binding"/>
    <property type="evidence" value="ECO:0007669"/>
    <property type="project" value="InterPro"/>
</dbReference>
<dbReference type="SUPFAM" id="SSF47473">
    <property type="entry name" value="EF-hand"/>
    <property type="match status" value="1"/>
</dbReference>
<feature type="chain" id="PRO_5031018563" description="Calmodulin" evidence="4">
    <location>
        <begin position="24"/>
        <end position="544"/>
    </location>
</feature>
<sequence length="544" mass="61048">MRWNTLYSVLPFFLAATINEASAFMNPVSFSRGWKHPSLPNLNAQFADDLDLAEVESHTTVERDPVTNEHTRKQMVYVDEYNCIGCTACAQIASSTFFMEEENGRARVFQQGGDDDATVMEAIETCPVDCIHYVPYDELKSLEIERRDQVINFKARLVGGDGQTSQKISGNSKARCPNCPTRGCDDCPMYLVGEKQPKYDFIGPVSPVETSPMRGRQRRKLERSMKRLISEVDNYSDNMTATDLTTEELSETIFDRIDKDGDGVLKTSELIGAGMDINAVNLLDMNRDGQINKEEFLTALEMIEEDEGEKGLIGTSDTKPNVATESGSTVSSSMAEELDNSLGELQPLERQELRLGGFEPYILISVLTSESSFETIKEYNTDWNTVEDTALDMKTMLNIMGNTELLQESIRTSELLYKIDWIVVGIQLSAAVSAVCGIYATVVFSLCILYGKTALGMDRDEEYYIFMENTGLQRFRAFNAFTFGLFFWVLSLLLVVCQHAPLVFRLPLLGVSVVLLYLGKTEYDVITASAAPMFMPRKWKGRMK</sequence>
<dbReference type="PROSITE" id="PS50222">
    <property type="entry name" value="EF_HAND_2"/>
    <property type="match status" value="1"/>
</dbReference>
<evidence type="ECO:0000259" key="6">
    <source>
        <dbReference type="PROSITE" id="PS51379"/>
    </source>
</evidence>
<dbReference type="PANTHER" id="PTHR44579:SF2">
    <property type="entry name" value="OS01G0730500 PROTEIN"/>
    <property type="match status" value="1"/>
</dbReference>
<gene>
    <name evidence="7" type="ORF">OAUR00152_LOCUS41876</name>
</gene>
<evidence type="ECO:0000256" key="4">
    <source>
        <dbReference type="SAM" id="SignalP"/>
    </source>
</evidence>
<keyword evidence="3" id="KW-0812">Transmembrane</keyword>
<dbReference type="CDD" id="cd00051">
    <property type="entry name" value="EFh"/>
    <property type="match status" value="1"/>
</dbReference>
<feature type="region of interest" description="Disordered" evidence="2">
    <location>
        <begin position="309"/>
        <end position="330"/>
    </location>
</feature>
<feature type="compositionally biased region" description="Polar residues" evidence="2">
    <location>
        <begin position="315"/>
        <end position="330"/>
    </location>
</feature>
<dbReference type="EMBL" id="HBKQ01061410">
    <property type="protein sequence ID" value="CAE2288711.1"/>
    <property type="molecule type" value="Transcribed_RNA"/>
</dbReference>
<organism evidence="7">
    <name type="scientific">Odontella aurita</name>
    <dbReference type="NCBI Taxonomy" id="265563"/>
    <lineage>
        <taxon>Eukaryota</taxon>
        <taxon>Sar</taxon>
        <taxon>Stramenopiles</taxon>
        <taxon>Ochrophyta</taxon>
        <taxon>Bacillariophyta</taxon>
        <taxon>Mediophyceae</taxon>
        <taxon>Biddulphiophycidae</taxon>
        <taxon>Eupodiscales</taxon>
        <taxon>Odontellaceae</taxon>
        <taxon>Odontella</taxon>
    </lineage>
</organism>
<accession>A0A7S4KAG0</accession>
<evidence type="ECO:0000313" key="7">
    <source>
        <dbReference type="EMBL" id="CAE2288711.1"/>
    </source>
</evidence>
<feature type="transmembrane region" description="Helical" evidence="3">
    <location>
        <begin position="421"/>
        <end position="450"/>
    </location>
</feature>
<name>A0A7S4KAG0_9STRA</name>
<dbReference type="SUPFAM" id="SSF54862">
    <property type="entry name" value="4Fe-4S ferredoxins"/>
    <property type="match status" value="1"/>
</dbReference>